<evidence type="ECO:0000313" key="6">
    <source>
        <dbReference type="EMBL" id="KKP65917.1"/>
    </source>
</evidence>
<comment type="caution">
    <text evidence="6">The sequence shown here is derived from an EMBL/GenBank/DDBJ whole genome shotgun (WGS) entry which is preliminary data.</text>
</comment>
<dbReference type="Proteomes" id="UP000034952">
    <property type="component" value="Unassembled WGS sequence"/>
</dbReference>
<dbReference type="AlphaFoldDB" id="A0A0G0EEX3"/>
<dbReference type="SUPFAM" id="SSF56047">
    <property type="entry name" value="Ribosomal protein S8"/>
    <property type="match status" value="1"/>
</dbReference>
<evidence type="ECO:0000256" key="3">
    <source>
        <dbReference type="ARBA" id="ARBA00023274"/>
    </source>
</evidence>
<dbReference type="GO" id="GO:0006412">
    <property type="term" value="P:translation"/>
    <property type="evidence" value="ECO:0007669"/>
    <property type="project" value="InterPro"/>
</dbReference>
<dbReference type="GO" id="GO:0005840">
    <property type="term" value="C:ribosome"/>
    <property type="evidence" value="ECO:0007669"/>
    <property type="project" value="UniProtKB-KW"/>
</dbReference>
<keyword evidence="2 6" id="KW-0689">Ribosomal protein</keyword>
<dbReference type="FunFam" id="3.30.1490.10:FF:000001">
    <property type="entry name" value="30S ribosomal protein S8"/>
    <property type="match status" value="1"/>
</dbReference>
<accession>A0A0G0EEX3</accession>
<dbReference type="GO" id="GO:0003735">
    <property type="term" value="F:structural constituent of ribosome"/>
    <property type="evidence" value="ECO:0007669"/>
    <property type="project" value="InterPro"/>
</dbReference>
<evidence type="ECO:0000256" key="5">
    <source>
        <dbReference type="ARBA" id="ARBA00035525"/>
    </source>
</evidence>
<reference evidence="6 7" key="1">
    <citation type="journal article" date="2015" name="Nature">
        <title>rRNA introns, odd ribosomes, and small enigmatic genomes across a large radiation of phyla.</title>
        <authorList>
            <person name="Brown C.T."/>
            <person name="Hug L.A."/>
            <person name="Thomas B.C."/>
            <person name="Sharon I."/>
            <person name="Castelle C.J."/>
            <person name="Singh A."/>
            <person name="Wilkins M.J."/>
            <person name="Williams K.H."/>
            <person name="Banfield J.F."/>
        </authorList>
    </citation>
    <scope>NUCLEOTIDE SEQUENCE [LARGE SCALE GENOMIC DNA]</scope>
</reference>
<evidence type="ECO:0000313" key="7">
    <source>
        <dbReference type="Proteomes" id="UP000034952"/>
    </source>
</evidence>
<sequence length="128" mass="14178">MDQIANMVNMVKNGGRASHEFVAVPFSKVKQAIAECLVKEGYLTSATKKTKKGFPILELGIAYVDGAPKVSEVERVSKSSRRVYKGMKDIRYTKGGNLITVFSTPKGIMTDKQARKEMVGGEVLFKMW</sequence>
<dbReference type="NCBIfam" id="NF001109">
    <property type="entry name" value="PRK00136.1"/>
    <property type="match status" value="1"/>
</dbReference>
<dbReference type="GO" id="GO:1990904">
    <property type="term" value="C:ribonucleoprotein complex"/>
    <property type="evidence" value="ECO:0007669"/>
    <property type="project" value="UniProtKB-KW"/>
</dbReference>
<dbReference type="InterPro" id="IPR035987">
    <property type="entry name" value="Ribosomal_uS8_sf"/>
</dbReference>
<dbReference type="EMBL" id="LBPY01000016">
    <property type="protein sequence ID" value="KKP65917.1"/>
    <property type="molecule type" value="Genomic_DNA"/>
</dbReference>
<keyword evidence="3" id="KW-0687">Ribonucleoprotein</keyword>
<evidence type="ECO:0000256" key="1">
    <source>
        <dbReference type="ARBA" id="ARBA00006471"/>
    </source>
</evidence>
<dbReference type="Gene3D" id="3.30.1490.10">
    <property type="match status" value="1"/>
</dbReference>
<protein>
    <recommendedName>
        <fullName evidence="4">Small ribosomal subunit protein uS8</fullName>
    </recommendedName>
    <alternativeName>
        <fullName evidence="5">30S ribosomal protein S8</fullName>
    </alternativeName>
</protein>
<gene>
    <name evidence="6" type="ORF">UR64_C0016G0017</name>
</gene>
<evidence type="ECO:0000256" key="4">
    <source>
        <dbReference type="ARBA" id="ARBA00035258"/>
    </source>
</evidence>
<organism evidence="6 7">
    <name type="scientific">Candidatus Nomurabacteria bacterium GW2011_GWE1_35_16</name>
    <dbReference type="NCBI Taxonomy" id="1618761"/>
    <lineage>
        <taxon>Bacteria</taxon>
        <taxon>Candidatus Nomuraibacteriota</taxon>
    </lineage>
</organism>
<dbReference type="PATRIC" id="fig|1618761.3.peg.690"/>
<comment type="similarity">
    <text evidence="1">Belongs to the universal ribosomal protein uS8 family.</text>
</comment>
<dbReference type="Gene3D" id="3.30.1370.30">
    <property type="match status" value="1"/>
</dbReference>
<dbReference type="InterPro" id="IPR000630">
    <property type="entry name" value="Ribosomal_uS8"/>
</dbReference>
<dbReference type="Pfam" id="PF00410">
    <property type="entry name" value="Ribosomal_S8"/>
    <property type="match status" value="1"/>
</dbReference>
<dbReference type="PANTHER" id="PTHR11758">
    <property type="entry name" value="40S RIBOSOMAL PROTEIN S15A"/>
    <property type="match status" value="1"/>
</dbReference>
<proteinExistence type="inferred from homology"/>
<evidence type="ECO:0000256" key="2">
    <source>
        <dbReference type="ARBA" id="ARBA00022980"/>
    </source>
</evidence>
<name>A0A0G0EEX3_9BACT</name>
<dbReference type="GO" id="GO:0005737">
    <property type="term" value="C:cytoplasm"/>
    <property type="evidence" value="ECO:0007669"/>
    <property type="project" value="UniProtKB-ARBA"/>
</dbReference>